<feature type="transmembrane region" description="Helical" evidence="9">
    <location>
        <begin position="76"/>
        <end position="101"/>
    </location>
</feature>
<dbReference type="GO" id="GO:0005886">
    <property type="term" value="C:plasma membrane"/>
    <property type="evidence" value="ECO:0007669"/>
    <property type="project" value="TreeGrafter"/>
</dbReference>
<dbReference type="Pfam" id="PF00001">
    <property type="entry name" value="7tm_1"/>
    <property type="match status" value="1"/>
</dbReference>
<comment type="subcellular location">
    <subcellularLocation>
        <location evidence="1">Membrane</location>
        <topology evidence="1">Multi-pass membrane protein</topology>
    </subcellularLocation>
</comment>
<evidence type="ECO:0000256" key="6">
    <source>
        <dbReference type="ARBA" id="ARBA00023170"/>
    </source>
</evidence>
<proteinExistence type="inferred from homology"/>
<evidence type="ECO:0000256" key="3">
    <source>
        <dbReference type="ARBA" id="ARBA00022989"/>
    </source>
</evidence>
<dbReference type="InterPro" id="IPR017452">
    <property type="entry name" value="GPCR_Rhodpsn_7TM"/>
</dbReference>
<dbReference type="PROSITE" id="PS00237">
    <property type="entry name" value="G_PROTEIN_RECEP_F1_1"/>
    <property type="match status" value="1"/>
</dbReference>
<feature type="transmembrane region" description="Helical" evidence="9">
    <location>
        <begin position="192"/>
        <end position="213"/>
    </location>
</feature>
<keyword evidence="5 9" id="KW-0472">Membrane</keyword>
<accession>A0A7E4VHL3</accession>
<keyword evidence="2 8" id="KW-0812">Transmembrane</keyword>
<evidence type="ECO:0000256" key="9">
    <source>
        <dbReference type="SAM" id="Phobius"/>
    </source>
</evidence>
<comment type="similarity">
    <text evidence="8">Belongs to the G-protein coupled receptor 1 family.</text>
</comment>
<evidence type="ECO:0000256" key="2">
    <source>
        <dbReference type="ARBA" id="ARBA00022692"/>
    </source>
</evidence>
<dbReference type="PROSITE" id="PS50262">
    <property type="entry name" value="G_PROTEIN_RECEP_F1_2"/>
    <property type="match status" value="1"/>
</dbReference>
<keyword evidence="6 8" id="KW-0675">Receptor</keyword>
<reference evidence="12" key="2">
    <citation type="submission" date="2020-10" db="UniProtKB">
        <authorList>
            <consortium name="WormBaseParasite"/>
        </authorList>
    </citation>
    <scope>IDENTIFICATION</scope>
</reference>
<name>A0A7E4VHL3_PANRE</name>
<dbReference type="PRINTS" id="PR00237">
    <property type="entry name" value="GPCRRHODOPSN"/>
</dbReference>
<dbReference type="GO" id="GO:0004930">
    <property type="term" value="F:G protein-coupled receptor activity"/>
    <property type="evidence" value="ECO:0007669"/>
    <property type="project" value="UniProtKB-KW"/>
</dbReference>
<keyword evidence="4 8" id="KW-0297">G-protein coupled receptor</keyword>
<dbReference type="SMART" id="SM01381">
    <property type="entry name" value="7TM_GPCR_Srsx"/>
    <property type="match status" value="1"/>
</dbReference>
<evidence type="ECO:0000256" key="1">
    <source>
        <dbReference type="ARBA" id="ARBA00004141"/>
    </source>
</evidence>
<reference evidence="11" key="1">
    <citation type="journal article" date="2013" name="Genetics">
        <title>The draft genome and transcriptome of Panagrellus redivivus are shaped by the harsh demands of a free-living lifestyle.</title>
        <authorList>
            <person name="Srinivasan J."/>
            <person name="Dillman A.R."/>
            <person name="Macchietto M.G."/>
            <person name="Heikkinen L."/>
            <person name="Lakso M."/>
            <person name="Fracchia K.M."/>
            <person name="Antoshechkin I."/>
            <person name="Mortazavi A."/>
            <person name="Wong G."/>
            <person name="Sternberg P.W."/>
        </authorList>
    </citation>
    <scope>NUCLEOTIDE SEQUENCE [LARGE SCALE GENOMIC DNA]</scope>
    <source>
        <strain evidence="11">MT8872</strain>
    </source>
</reference>
<dbReference type="Gene3D" id="1.20.1070.10">
    <property type="entry name" value="Rhodopsin 7-helix transmembrane proteins"/>
    <property type="match status" value="1"/>
</dbReference>
<evidence type="ECO:0000256" key="7">
    <source>
        <dbReference type="ARBA" id="ARBA00023224"/>
    </source>
</evidence>
<sequence length="434" mass="48419">MSTNISDKSGITSSILDTFANASPEERRGHCTNELMALFAHDFAEMQWRCAGYFRNFATPTALPTTSWHVDNADKLLMSSIFLIVGIVGFLGNLMTVAVIYRTPRLQSYTNYFLASLAMSDMLLIMVGVPFDLISLWRDNLAPAIYGYCETTSTAISWFTFASILLIVALTAERFVAICYPFSLKSYFTKKTVGWVVSGIWILSFCSSLYIGLQFTQVATDLCGNVLPVGVGHGSCNFVGWSDFDYAFEFMLCLTFISPLLFIIYCYFRILNTLNAVSLNQTLHMPLGNQSSDSSVIAKSPRGSGPAKEFGGHRLHVHQRLSGGTLMSKKAQKVVIKMLVTVSIVFFACYLPYHVERLIVRYYGESCKQSSLCLLLYPITGLLQYVSATLNPIIYNLMSVKFRTAFRALLRRIFAPMRSGHTTATDMPTTPLQL</sequence>
<feature type="transmembrane region" description="Helical" evidence="9">
    <location>
        <begin position="334"/>
        <end position="355"/>
    </location>
</feature>
<keyword evidence="7 8" id="KW-0807">Transducer</keyword>
<evidence type="ECO:0000256" key="4">
    <source>
        <dbReference type="ARBA" id="ARBA00023040"/>
    </source>
</evidence>
<dbReference type="PANTHER" id="PTHR24243:SF224">
    <property type="entry name" value="G-PROTEIN COUPLED RECEPTOR 19-RELATED"/>
    <property type="match status" value="1"/>
</dbReference>
<evidence type="ECO:0000259" key="10">
    <source>
        <dbReference type="PROSITE" id="PS50262"/>
    </source>
</evidence>
<evidence type="ECO:0000313" key="11">
    <source>
        <dbReference type="Proteomes" id="UP000492821"/>
    </source>
</evidence>
<evidence type="ECO:0000256" key="5">
    <source>
        <dbReference type="ARBA" id="ARBA00023136"/>
    </source>
</evidence>
<keyword evidence="3 9" id="KW-1133">Transmembrane helix</keyword>
<dbReference type="WBParaSite" id="Pan_g21269.t1">
    <property type="protein sequence ID" value="Pan_g21269.t1"/>
    <property type="gene ID" value="Pan_g21269"/>
</dbReference>
<feature type="transmembrane region" description="Helical" evidence="9">
    <location>
        <begin position="113"/>
        <end position="136"/>
    </location>
</feature>
<dbReference type="AlphaFoldDB" id="A0A7E4VHL3"/>
<evidence type="ECO:0000313" key="12">
    <source>
        <dbReference type="WBParaSite" id="Pan_g21269.t1"/>
    </source>
</evidence>
<feature type="transmembrane region" description="Helical" evidence="9">
    <location>
        <begin position="247"/>
        <end position="268"/>
    </location>
</feature>
<protein>
    <submittedName>
        <fullName evidence="12">G_PROTEIN_RECEP_F1_2 domain-containing protein</fullName>
    </submittedName>
</protein>
<dbReference type="Proteomes" id="UP000492821">
    <property type="component" value="Unassembled WGS sequence"/>
</dbReference>
<feature type="domain" description="G-protein coupled receptors family 1 profile" evidence="10">
    <location>
        <begin position="92"/>
        <end position="395"/>
    </location>
</feature>
<keyword evidence="11" id="KW-1185">Reference proteome</keyword>
<organism evidence="11 12">
    <name type="scientific">Panagrellus redivivus</name>
    <name type="common">Microworm</name>
    <dbReference type="NCBI Taxonomy" id="6233"/>
    <lineage>
        <taxon>Eukaryota</taxon>
        <taxon>Metazoa</taxon>
        <taxon>Ecdysozoa</taxon>
        <taxon>Nematoda</taxon>
        <taxon>Chromadorea</taxon>
        <taxon>Rhabditida</taxon>
        <taxon>Tylenchina</taxon>
        <taxon>Panagrolaimomorpha</taxon>
        <taxon>Panagrolaimoidea</taxon>
        <taxon>Panagrolaimidae</taxon>
        <taxon>Panagrellus</taxon>
    </lineage>
</organism>
<dbReference type="PANTHER" id="PTHR24243">
    <property type="entry name" value="G-PROTEIN COUPLED RECEPTOR"/>
    <property type="match status" value="1"/>
</dbReference>
<feature type="transmembrane region" description="Helical" evidence="9">
    <location>
        <begin position="375"/>
        <end position="397"/>
    </location>
</feature>
<dbReference type="InterPro" id="IPR000276">
    <property type="entry name" value="GPCR_Rhodpsn"/>
</dbReference>
<evidence type="ECO:0000256" key="8">
    <source>
        <dbReference type="RuleBase" id="RU000688"/>
    </source>
</evidence>
<feature type="transmembrane region" description="Helical" evidence="9">
    <location>
        <begin position="156"/>
        <end position="180"/>
    </location>
</feature>
<dbReference type="SUPFAM" id="SSF81321">
    <property type="entry name" value="Family A G protein-coupled receptor-like"/>
    <property type="match status" value="1"/>
</dbReference>